<proteinExistence type="predicted"/>
<accession>A0A2P2Q6U5</accession>
<name>A0A2P2Q6U5_RHIMU</name>
<dbReference type="AlphaFoldDB" id="A0A2P2Q6U5"/>
<dbReference type="EMBL" id="GGEC01082217">
    <property type="protein sequence ID" value="MBX62701.1"/>
    <property type="molecule type" value="Transcribed_RNA"/>
</dbReference>
<reference evidence="1" key="1">
    <citation type="submission" date="2018-02" db="EMBL/GenBank/DDBJ databases">
        <title>Rhizophora mucronata_Transcriptome.</title>
        <authorList>
            <person name="Meera S.P."/>
            <person name="Sreeshan A."/>
            <person name="Augustine A."/>
        </authorList>
    </citation>
    <scope>NUCLEOTIDE SEQUENCE</scope>
    <source>
        <tissue evidence="1">Leaf</tissue>
    </source>
</reference>
<evidence type="ECO:0000313" key="1">
    <source>
        <dbReference type="EMBL" id="MBX62701.1"/>
    </source>
</evidence>
<sequence length="36" mass="4225">MIIWFNLRITTTICVTIDQRAIVVMGSRYSLSHKRT</sequence>
<organism evidence="1">
    <name type="scientific">Rhizophora mucronata</name>
    <name type="common">Asiatic mangrove</name>
    <dbReference type="NCBI Taxonomy" id="61149"/>
    <lineage>
        <taxon>Eukaryota</taxon>
        <taxon>Viridiplantae</taxon>
        <taxon>Streptophyta</taxon>
        <taxon>Embryophyta</taxon>
        <taxon>Tracheophyta</taxon>
        <taxon>Spermatophyta</taxon>
        <taxon>Magnoliopsida</taxon>
        <taxon>eudicotyledons</taxon>
        <taxon>Gunneridae</taxon>
        <taxon>Pentapetalae</taxon>
        <taxon>rosids</taxon>
        <taxon>fabids</taxon>
        <taxon>Malpighiales</taxon>
        <taxon>Rhizophoraceae</taxon>
        <taxon>Rhizophora</taxon>
    </lineage>
</organism>
<protein>
    <submittedName>
        <fullName evidence="1">Uncharacterized protein</fullName>
    </submittedName>
</protein>